<dbReference type="OrthoDB" id="694960at2759"/>
<accession>A0A5J9TVH6</accession>
<proteinExistence type="predicted"/>
<dbReference type="Proteomes" id="UP000324897">
    <property type="component" value="Unassembled WGS sequence"/>
</dbReference>
<dbReference type="AlphaFoldDB" id="A0A5J9TVH6"/>
<dbReference type="PANTHER" id="PTHR36478">
    <property type="entry name" value="OS04G0614237 PROTEIN-RELATED"/>
    <property type="match status" value="1"/>
</dbReference>
<reference evidence="1 2" key="1">
    <citation type="journal article" date="2019" name="Sci. Rep.">
        <title>A high-quality genome of Eragrostis curvula grass provides insights into Poaceae evolution and supports new strategies to enhance forage quality.</title>
        <authorList>
            <person name="Carballo J."/>
            <person name="Santos B.A.C.M."/>
            <person name="Zappacosta D."/>
            <person name="Garbus I."/>
            <person name="Selva J.P."/>
            <person name="Gallo C.A."/>
            <person name="Diaz A."/>
            <person name="Albertini E."/>
            <person name="Caccamo M."/>
            <person name="Echenique V."/>
        </authorList>
    </citation>
    <scope>NUCLEOTIDE SEQUENCE [LARGE SCALE GENOMIC DNA]</scope>
    <source>
        <strain evidence="2">cv. Victoria</strain>
        <tissue evidence="1">Leaf</tissue>
    </source>
</reference>
<dbReference type="PANTHER" id="PTHR36478:SF22">
    <property type="entry name" value="OS04G0616900 PROTEIN"/>
    <property type="match status" value="1"/>
</dbReference>
<dbReference type="Gramene" id="TVU15413">
    <property type="protein sequence ID" value="TVU15413"/>
    <property type="gene ID" value="EJB05_38934"/>
</dbReference>
<comment type="caution">
    <text evidence="1">The sequence shown here is derived from an EMBL/GenBank/DDBJ whole genome shotgun (WGS) entry which is preliminary data.</text>
</comment>
<name>A0A5J9TVH6_9POAL</name>
<dbReference type="EMBL" id="RWGY01000031">
    <property type="protein sequence ID" value="TVU15413.1"/>
    <property type="molecule type" value="Genomic_DNA"/>
</dbReference>
<gene>
    <name evidence="1" type="ORF">EJB05_38934</name>
</gene>
<keyword evidence="2" id="KW-1185">Reference proteome</keyword>
<protein>
    <submittedName>
        <fullName evidence="1">Uncharacterized protein</fullName>
    </submittedName>
</protein>
<evidence type="ECO:0000313" key="2">
    <source>
        <dbReference type="Proteomes" id="UP000324897"/>
    </source>
</evidence>
<evidence type="ECO:0000313" key="1">
    <source>
        <dbReference type="EMBL" id="TVU15413.1"/>
    </source>
</evidence>
<organism evidence="1 2">
    <name type="scientific">Eragrostis curvula</name>
    <name type="common">weeping love grass</name>
    <dbReference type="NCBI Taxonomy" id="38414"/>
    <lineage>
        <taxon>Eukaryota</taxon>
        <taxon>Viridiplantae</taxon>
        <taxon>Streptophyta</taxon>
        <taxon>Embryophyta</taxon>
        <taxon>Tracheophyta</taxon>
        <taxon>Spermatophyta</taxon>
        <taxon>Magnoliopsida</taxon>
        <taxon>Liliopsida</taxon>
        <taxon>Poales</taxon>
        <taxon>Poaceae</taxon>
        <taxon>PACMAD clade</taxon>
        <taxon>Chloridoideae</taxon>
        <taxon>Eragrostideae</taxon>
        <taxon>Eragrostidinae</taxon>
        <taxon>Eragrostis</taxon>
    </lineage>
</organism>
<sequence>MELPVSGNSGKRRRSVKRSLEYPCVSRFRHRRLLAYLRLHRLDDSFESLALETNVFFCVEHLQDLARRGEWVNAIKYISRFAPSTDDLGDAGLVFYNFVVMHRVLDSIVAGEEYGAFIAGEYERYLKENPGAPPGNVKLVRILLSVLNSEKLRTSINWYLVRQKAADMIEDLIDQAPEFNDLLRMPNCPTRPHNVLPVGFSSRGRRRVKEVDRVPASNFARFYLEKKRRLPSSSQCRETASLGPSFEATARLADVLAESVEAGMRRVPRVRYPTETSGNEA</sequence>